<gene>
    <name evidence="5" type="ORF">CLODIP_2_CD05120</name>
</gene>
<keyword evidence="4" id="KW-0732">Signal</keyword>
<dbReference type="EMBL" id="CADEPI010000131">
    <property type="protein sequence ID" value="CAB3376706.1"/>
    <property type="molecule type" value="Genomic_DNA"/>
</dbReference>
<accession>A0A8S1D3L8</accession>
<dbReference type="PANTHER" id="PTHR45712:SF22">
    <property type="entry name" value="INSULIN-LIKE GROWTH FACTOR-BINDING PROTEIN COMPLEX ACID LABILE SUBUNIT"/>
    <property type="match status" value="1"/>
</dbReference>
<name>A0A8S1D3L8_9INSE</name>
<proteinExistence type="predicted"/>
<dbReference type="InterPro" id="IPR003591">
    <property type="entry name" value="Leu-rich_rpt_typical-subtyp"/>
</dbReference>
<dbReference type="AlphaFoldDB" id="A0A8S1D3L8"/>
<organism evidence="5 6">
    <name type="scientific">Cloeon dipterum</name>
    <dbReference type="NCBI Taxonomy" id="197152"/>
    <lineage>
        <taxon>Eukaryota</taxon>
        <taxon>Metazoa</taxon>
        <taxon>Ecdysozoa</taxon>
        <taxon>Arthropoda</taxon>
        <taxon>Hexapoda</taxon>
        <taxon>Insecta</taxon>
        <taxon>Pterygota</taxon>
        <taxon>Palaeoptera</taxon>
        <taxon>Ephemeroptera</taxon>
        <taxon>Pisciforma</taxon>
        <taxon>Baetidae</taxon>
        <taxon>Cloeon</taxon>
    </lineage>
</organism>
<protein>
    <recommendedName>
        <fullName evidence="7">LRRCT domain-containing protein</fullName>
    </recommendedName>
</protein>
<keyword evidence="6" id="KW-1185">Reference proteome</keyword>
<feature type="signal peptide" evidence="4">
    <location>
        <begin position="1"/>
        <end position="23"/>
    </location>
</feature>
<dbReference type="PANTHER" id="PTHR45712">
    <property type="entry name" value="AGAP008170-PA"/>
    <property type="match status" value="1"/>
</dbReference>
<dbReference type="SMART" id="SM00369">
    <property type="entry name" value="LRR_TYP"/>
    <property type="match status" value="8"/>
</dbReference>
<keyword evidence="3" id="KW-0472">Membrane</keyword>
<keyword evidence="1" id="KW-0433">Leucine-rich repeat</keyword>
<feature type="transmembrane region" description="Helical" evidence="3">
    <location>
        <begin position="635"/>
        <end position="659"/>
    </location>
</feature>
<comment type="caution">
    <text evidence="5">The sequence shown here is derived from an EMBL/GenBank/DDBJ whole genome shotgun (WGS) entry which is preliminary data.</text>
</comment>
<feature type="chain" id="PRO_5035720339" description="LRRCT domain-containing protein" evidence="4">
    <location>
        <begin position="24"/>
        <end position="741"/>
    </location>
</feature>
<dbReference type="SMART" id="SM00364">
    <property type="entry name" value="LRR_BAC"/>
    <property type="match status" value="6"/>
</dbReference>
<evidence type="ECO:0008006" key="7">
    <source>
        <dbReference type="Google" id="ProtNLM"/>
    </source>
</evidence>
<evidence type="ECO:0000256" key="4">
    <source>
        <dbReference type="SAM" id="SignalP"/>
    </source>
</evidence>
<sequence>MLSRHQRQESGALLCSLIVCVSAQQLITAGTHLSVIERRRRSTSFSFQAIRKLAMRCQPALVLILLTFGLGCQAQDDEFDVPDDDCPVHCVCSQNTDLEVSVRCEGLQDSNGHKHLVADLTGQMQAMVTSLEVYNSSIHTLRESFLVGTRNFSLLRNLRLSFCEIEKIDLKAFKTAYSLEEVDLSNNILKGVLHAETFNLHCPNLMLLKLKNNPKLELPVNKPFLKSQTLQEIDLSDCGVTHVYQQSFAKLQRLTYLNLENNAIEYVHPDAFARLPHLEELNLAFNRIVNVPQTLPLSLQILSLRGNRVLNVSSLTELNPEVGISDLDISQCDLDLLPVDLFYYLPELINLNISHNHLTTLNAPFVLRQLQYLDVSYNALEGTLDKNLFTHTSRLETLRVSHNQGLELPEYGFLGDLTSLFFLDLSGCGLRQIRTASIDTLTGLAHLNVSHNALTTIPAHIFRSLSHLSIVDLSFNSLKLIPPTLFEDNAKLRHLILSHNADLDGVLQNDLLANNAGLKLLDISYCSFDDLPESLPQSLTNLNIAGNRIEQPNQLLKLVQALPELGSLQVGQVEWKCSFSVTFLRNALQTKGVFGERGVSWSDWHDGICPDDSAHQQMASFPIFTTDRNLMGTHFWSIVTFFLTLSMCVVIAVGSTVAYRGCKNRVRAKAASRKYHTLSESPSASPAPHRIYKETTVPITKADVQPVTFSRSFIFPRFPVTQSDLPVSYVEGKFHHDELVP</sequence>
<evidence type="ECO:0000256" key="3">
    <source>
        <dbReference type="SAM" id="Phobius"/>
    </source>
</evidence>
<evidence type="ECO:0000256" key="1">
    <source>
        <dbReference type="ARBA" id="ARBA00022614"/>
    </source>
</evidence>
<keyword evidence="3" id="KW-0812">Transmembrane</keyword>
<evidence type="ECO:0000256" key="2">
    <source>
        <dbReference type="ARBA" id="ARBA00022737"/>
    </source>
</evidence>
<dbReference type="Proteomes" id="UP000494165">
    <property type="component" value="Unassembled WGS sequence"/>
</dbReference>
<dbReference type="Gene3D" id="3.80.10.10">
    <property type="entry name" value="Ribonuclease Inhibitor"/>
    <property type="match status" value="4"/>
</dbReference>
<dbReference type="Pfam" id="PF13855">
    <property type="entry name" value="LRR_8"/>
    <property type="match status" value="3"/>
</dbReference>
<keyword evidence="2" id="KW-0677">Repeat</keyword>
<dbReference type="OrthoDB" id="2325980at2759"/>
<dbReference type="InterPro" id="IPR050333">
    <property type="entry name" value="SLRP"/>
</dbReference>
<dbReference type="SUPFAM" id="SSF52058">
    <property type="entry name" value="L domain-like"/>
    <property type="match status" value="2"/>
</dbReference>
<dbReference type="InterPro" id="IPR032675">
    <property type="entry name" value="LRR_dom_sf"/>
</dbReference>
<reference evidence="5 6" key="1">
    <citation type="submission" date="2020-04" db="EMBL/GenBank/DDBJ databases">
        <authorList>
            <person name="Alioto T."/>
            <person name="Alioto T."/>
            <person name="Gomez Garrido J."/>
        </authorList>
    </citation>
    <scope>NUCLEOTIDE SEQUENCE [LARGE SCALE GENOMIC DNA]</scope>
</reference>
<evidence type="ECO:0000313" key="5">
    <source>
        <dbReference type="EMBL" id="CAB3376706.1"/>
    </source>
</evidence>
<dbReference type="PROSITE" id="PS51450">
    <property type="entry name" value="LRR"/>
    <property type="match status" value="1"/>
</dbReference>
<evidence type="ECO:0000313" key="6">
    <source>
        <dbReference type="Proteomes" id="UP000494165"/>
    </source>
</evidence>
<dbReference type="InterPro" id="IPR001611">
    <property type="entry name" value="Leu-rich_rpt"/>
</dbReference>
<keyword evidence="3" id="KW-1133">Transmembrane helix</keyword>